<dbReference type="AlphaFoldDB" id="A0A8X7RDX0"/>
<keyword evidence="3" id="KW-1133">Transmembrane helix</keyword>
<dbReference type="OrthoDB" id="1885878at2759"/>
<keyword evidence="2" id="KW-0964">Secreted</keyword>
<reference evidence="5 6" key="1">
    <citation type="submission" date="2020-02" db="EMBL/GenBank/DDBJ databases">
        <authorList>
            <person name="Ma Q."/>
            <person name="Huang Y."/>
            <person name="Song X."/>
            <person name="Pei D."/>
        </authorList>
    </citation>
    <scope>NUCLEOTIDE SEQUENCE [LARGE SCALE GENOMIC DNA]</scope>
    <source>
        <strain evidence="5">Sxm20200214</strain>
        <tissue evidence="5">Leaf</tissue>
    </source>
</reference>
<keyword evidence="6" id="KW-1185">Reference proteome</keyword>
<evidence type="ECO:0000256" key="4">
    <source>
        <dbReference type="SAM" id="SignalP"/>
    </source>
</evidence>
<comment type="subcellular location">
    <subcellularLocation>
        <location evidence="1">Secreted</location>
    </subcellularLocation>
</comment>
<comment type="caution">
    <text evidence="5">The sequence shown here is derived from an EMBL/GenBank/DDBJ whole genome shotgun (WGS) entry which is preliminary data.</text>
</comment>
<dbReference type="PANTHER" id="PTHR36743">
    <property type="entry name" value="OS04G0495300 PROTEIN"/>
    <property type="match status" value="1"/>
</dbReference>
<evidence type="ECO:0008006" key="7">
    <source>
        <dbReference type="Google" id="ProtNLM"/>
    </source>
</evidence>
<organism evidence="5 6">
    <name type="scientific">Brassica carinata</name>
    <name type="common">Ethiopian mustard</name>
    <name type="synonym">Abyssinian cabbage</name>
    <dbReference type="NCBI Taxonomy" id="52824"/>
    <lineage>
        <taxon>Eukaryota</taxon>
        <taxon>Viridiplantae</taxon>
        <taxon>Streptophyta</taxon>
        <taxon>Embryophyta</taxon>
        <taxon>Tracheophyta</taxon>
        <taxon>Spermatophyta</taxon>
        <taxon>Magnoliopsida</taxon>
        <taxon>eudicotyledons</taxon>
        <taxon>Gunneridae</taxon>
        <taxon>Pentapetalae</taxon>
        <taxon>rosids</taxon>
        <taxon>malvids</taxon>
        <taxon>Brassicales</taxon>
        <taxon>Brassicaceae</taxon>
        <taxon>Brassiceae</taxon>
        <taxon>Brassica</taxon>
    </lineage>
</organism>
<feature type="chain" id="PRO_5036459778" description="Transmembrane protein" evidence="4">
    <location>
        <begin position="28"/>
        <end position="214"/>
    </location>
</feature>
<sequence length="214" mass="22966">MATKLVSSFTVFFMLFLVIFEVPEIEAQDTECLVEYGGDVDFALCAPLIYPPFCYTRCREDKGSKGGTCVSEGNRAYEESLSLSQHAFAGVRPYQLLSAAAHIHRNLFSFPLIIRWVPSPPSQSQVDSALRVIASRVTAADILGPEEFKEWAIEVFTETVVGNARKAVASRIPLGIAGIAGIGAVTRSGQNLIGAAIGVYAVGVATSVFLSLSD</sequence>
<name>A0A8X7RDX0_BRACI</name>
<dbReference type="Gene3D" id="3.30.30.10">
    <property type="entry name" value="Knottin, scorpion toxin-like"/>
    <property type="match status" value="1"/>
</dbReference>
<dbReference type="EMBL" id="JAAMPC010000010">
    <property type="protein sequence ID" value="KAG2285033.1"/>
    <property type="molecule type" value="Genomic_DNA"/>
</dbReference>
<protein>
    <recommendedName>
        <fullName evidence="7">Transmembrane protein</fullName>
    </recommendedName>
</protein>
<gene>
    <name evidence="5" type="ORF">Bca52824_044637</name>
</gene>
<keyword evidence="4" id="KW-0732">Signal</keyword>
<dbReference type="Pfam" id="PF00537">
    <property type="entry name" value="Toxin_3"/>
    <property type="match status" value="1"/>
</dbReference>
<keyword evidence="3" id="KW-0812">Transmembrane</keyword>
<dbReference type="GO" id="GO:0019871">
    <property type="term" value="F:sodium channel inhibitor activity"/>
    <property type="evidence" value="ECO:0007669"/>
    <property type="project" value="InterPro"/>
</dbReference>
<dbReference type="GO" id="GO:0005576">
    <property type="term" value="C:extracellular region"/>
    <property type="evidence" value="ECO:0007669"/>
    <property type="project" value="UniProtKB-SubCell"/>
</dbReference>
<evidence type="ECO:0000256" key="1">
    <source>
        <dbReference type="ARBA" id="ARBA00004613"/>
    </source>
</evidence>
<evidence type="ECO:0000256" key="3">
    <source>
        <dbReference type="SAM" id="Phobius"/>
    </source>
</evidence>
<accession>A0A8X7RDX0</accession>
<proteinExistence type="predicted"/>
<keyword evidence="3" id="KW-0472">Membrane</keyword>
<evidence type="ECO:0000313" key="5">
    <source>
        <dbReference type="EMBL" id="KAG2285033.1"/>
    </source>
</evidence>
<evidence type="ECO:0000256" key="2">
    <source>
        <dbReference type="ARBA" id="ARBA00022525"/>
    </source>
</evidence>
<dbReference type="PANTHER" id="PTHR36743:SF1">
    <property type="entry name" value="OS04G0495300 PROTEIN"/>
    <property type="match status" value="1"/>
</dbReference>
<dbReference type="Proteomes" id="UP000886595">
    <property type="component" value="Unassembled WGS sequence"/>
</dbReference>
<dbReference type="InterPro" id="IPR002061">
    <property type="entry name" value="Scorpion_toxinL/defensin"/>
</dbReference>
<feature type="signal peptide" evidence="4">
    <location>
        <begin position="1"/>
        <end position="27"/>
    </location>
</feature>
<evidence type="ECO:0000313" key="6">
    <source>
        <dbReference type="Proteomes" id="UP000886595"/>
    </source>
</evidence>
<feature type="transmembrane region" description="Helical" evidence="3">
    <location>
        <begin position="192"/>
        <end position="212"/>
    </location>
</feature>
<dbReference type="SUPFAM" id="SSF57095">
    <property type="entry name" value="Scorpion toxin-like"/>
    <property type="match status" value="1"/>
</dbReference>
<dbReference type="InterPro" id="IPR036574">
    <property type="entry name" value="Scorpion_toxin-like_sf"/>
</dbReference>